<dbReference type="SUPFAM" id="SSF53720">
    <property type="entry name" value="ALDH-like"/>
    <property type="match status" value="1"/>
</dbReference>
<reference evidence="8" key="1">
    <citation type="journal article" date="2019" name="Int. J. Syst. Evol. Microbiol.">
        <title>The Global Catalogue of Microorganisms (GCM) 10K type strain sequencing project: providing services to taxonomists for standard genome sequencing and annotation.</title>
        <authorList>
            <consortium name="The Broad Institute Genomics Platform"/>
            <consortium name="The Broad Institute Genome Sequencing Center for Infectious Disease"/>
            <person name="Wu L."/>
            <person name="Ma J."/>
        </authorList>
    </citation>
    <scope>NUCLEOTIDE SEQUENCE [LARGE SCALE GENOMIC DNA]</scope>
    <source>
        <strain evidence="8">JCM 16013</strain>
    </source>
</reference>
<name>A0ABP5CKC4_9ACTN</name>
<dbReference type="PANTHER" id="PTHR42986">
    <property type="entry name" value="BENZALDEHYDE DEHYDROGENASE YFMT"/>
    <property type="match status" value="1"/>
</dbReference>
<dbReference type="PROSITE" id="PS00687">
    <property type="entry name" value="ALDEHYDE_DEHYDR_GLU"/>
    <property type="match status" value="1"/>
</dbReference>
<dbReference type="PANTHER" id="PTHR42986:SF1">
    <property type="entry name" value="BENZALDEHYDE DEHYDROGENASE YFMT"/>
    <property type="match status" value="1"/>
</dbReference>
<dbReference type="InterPro" id="IPR016161">
    <property type="entry name" value="Ald_DH/histidinol_DH"/>
</dbReference>
<comment type="caution">
    <text evidence="7">The sequence shown here is derived from an EMBL/GenBank/DDBJ whole genome shotgun (WGS) entry which is preliminary data.</text>
</comment>
<dbReference type="Gene3D" id="3.40.605.10">
    <property type="entry name" value="Aldehyde Dehydrogenase, Chain A, domain 1"/>
    <property type="match status" value="1"/>
</dbReference>
<evidence type="ECO:0000256" key="3">
    <source>
        <dbReference type="ARBA" id="ARBA00023027"/>
    </source>
</evidence>
<evidence type="ECO:0000313" key="7">
    <source>
        <dbReference type="EMBL" id="GAA1965212.1"/>
    </source>
</evidence>
<evidence type="ECO:0000256" key="2">
    <source>
        <dbReference type="ARBA" id="ARBA00023002"/>
    </source>
</evidence>
<keyword evidence="2 5" id="KW-0560">Oxidoreductase</keyword>
<dbReference type="Proteomes" id="UP001499854">
    <property type="component" value="Unassembled WGS sequence"/>
</dbReference>
<organism evidence="7 8">
    <name type="scientific">Catenulispora subtropica</name>
    <dbReference type="NCBI Taxonomy" id="450798"/>
    <lineage>
        <taxon>Bacteria</taxon>
        <taxon>Bacillati</taxon>
        <taxon>Actinomycetota</taxon>
        <taxon>Actinomycetes</taxon>
        <taxon>Catenulisporales</taxon>
        <taxon>Catenulisporaceae</taxon>
        <taxon>Catenulispora</taxon>
    </lineage>
</organism>
<proteinExistence type="inferred from homology"/>
<dbReference type="Gene3D" id="3.40.309.10">
    <property type="entry name" value="Aldehyde Dehydrogenase, Chain A, domain 2"/>
    <property type="match status" value="1"/>
</dbReference>
<dbReference type="InterPro" id="IPR016163">
    <property type="entry name" value="Ald_DH_C"/>
</dbReference>
<dbReference type="EMBL" id="BAAAQM010000010">
    <property type="protein sequence ID" value="GAA1965212.1"/>
    <property type="molecule type" value="Genomic_DNA"/>
</dbReference>
<protein>
    <submittedName>
        <fullName evidence="7">Aldehyde dehydrogenase</fullName>
    </submittedName>
</protein>
<dbReference type="InterPro" id="IPR029510">
    <property type="entry name" value="Ald_DH_CS_GLU"/>
</dbReference>
<feature type="active site" evidence="4">
    <location>
        <position position="253"/>
    </location>
</feature>
<dbReference type="InterPro" id="IPR016162">
    <property type="entry name" value="Ald_DH_N"/>
</dbReference>
<feature type="domain" description="Aldehyde dehydrogenase" evidence="6">
    <location>
        <begin position="25"/>
        <end position="460"/>
    </location>
</feature>
<gene>
    <name evidence="7" type="ORF">GCM10009838_23390</name>
</gene>
<evidence type="ECO:0000256" key="4">
    <source>
        <dbReference type="PROSITE-ProRule" id="PRU10007"/>
    </source>
</evidence>
<accession>A0ABP5CKC4</accession>
<keyword evidence="8" id="KW-1185">Reference proteome</keyword>
<dbReference type="Pfam" id="PF00171">
    <property type="entry name" value="Aldedh"/>
    <property type="match status" value="1"/>
</dbReference>
<evidence type="ECO:0000313" key="8">
    <source>
        <dbReference type="Proteomes" id="UP001499854"/>
    </source>
</evidence>
<dbReference type="InterPro" id="IPR015590">
    <property type="entry name" value="Aldehyde_DH_dom"/>
</dbReference>
<comment type="similarity">
    <text evidence="1 5">Belongs to the aldehyde dehydrogenase family.</text>
</comment>
<keyword evidence="3" id="KW-0520">NAD</keyword>
<sequence length="491" mass="51299">MSIRPLPIQRGLLIGGTETPATSGRVTEDVNPFTGQVTAVVAAADAADVGRAVTAAQAALPEWAATDPARRRAVLLRAAELLADHAEQFTDILRAETGGTVAWARFNLAGAARLMRQAVAVAAGFDADAAENRSDLLHEPAGVVAAIVPWNAPLVLCARAVTVALAVGNTVVIRPSEDAPISSGLFLADVLAEAGIPAGVVNVVTNDRRDAADVVAALVANPRVRRVGFTGSTAVGRIVGRLAGDALTPVALELGGKNPIIVLDDADVEMAVAQILFTRFMNAGQICLSVDRIIVHRAVADAFTTRFVHHAVALAHGDPADPDTAVGPLINQRAVERVRALVDDAVERGARVLTGGGEAARGVYRPTVIDGITAAMRIHHEEVFGPVACLYVVDDDDAAVALANDTDYGLTGAVFSGDPVRAAAVAGRLRHGTVRINHHTVDEDPSAPVSAYRDSGFGSHWDPLFFTQSRLVERSETPPWLPPWPGATAHA</sequence>
<evidence type="ECO:0000256" key="5">
    <source>
        <dbReference type="RuleBase" id="RU003345"/>
    </source>
</evidence>
<dbReference type="RefSeq" id="WP_344656982.1">
    <property type="nucleotide sequence ID" value="NZ_BAAAQM010000010.1"/>
</dbReference>
<evidence type="ECO:0000259" key="6">
    <source>
        <dbReference type="Pfam" id="PF00171"/>
    </source>
</evidence>
<evidence type="ECO:0000256" key="1">
    <source>
        <dbReference type="ARBA" id="ARBA00009986"/>
    </source>
</evidence>